<feature type="compositionally biased region" description="Gly residues" evidence="1">
    <location>
        <begin position="48"/>
        <end position="61"/>
    </location>
</feature>
<name>A0A388K5G2_CHABU</name>
<comment type="caution">
    <text evidence="2">The sequence shown here is derived from an EMBL/GenBank/DDBJ whole genome shotgun (WGS) entry which is preliminary data.</text>
</comment>
<evidence type="ECO:0000313" key="3">
    <source>
        <dbReference type="Proteomes" id="UP000265515"/>
    </source>
</evidence>
<sequence length="84" mass="9413">MGKKEGLEEEAEDERIDKIGKDDWDDDYADREDNNDVRSNRRKAVRRGGIGEAVRGGGGGVQRPVTIPRMMRIIPVRVIACDCV</sequence>
<feature type="region of interest" description="Disordered" evidence="1">
    <location>
        <begin position="1"/>
        <end position="61"/>
    </location>
</feature>
<reference evidence="2 3" key="1">
    <citation type="journal article" date="2018" name="Cell">
        <title>The Chara Genome: Secondary Complexity and Implications for Plant Terrestrialization.</title>
        <authorList>
            <person name="Nishiyama T."/>
            <person name="Sakayama H."/>
            <person name="Vries J.D."/>
            <person name="Buschmann H."/>
            <person name="Saint-Marcoux D."/>
            <person name="Ullrich K.K."/>
            <person name="Haas F.B."/>
            <person name="Vanderstraeten L."/>
            <person name="Becker D."/>
            <person name="Lang D."/>
            <person name="Vosolsobe S."/>
            <person name="Rombauts S."/>
            <person name="Wilhelmsson P.K.I."/>
            <person name="Janitza P."/>
            <person name="Kern R."/>
            <person name="Heyl A."/>
            <person name="Rumpler F."/>
            <person name="Villalobos L.I.A.C."/>
            <person name="Clay J.M."/>
            <person name="Skokan R."/>
            <person name="Toyoda A."/>
            <person name="Suzuki Y."/>
            <person name="Kagoshima H."/>
            <person name="Schijlen E."/>
            <person name="Tajeshwar N."/>
            <person name="Catarino B."/>
            <person name="Hetherington A.J."/>
            <person name="Saltykova A."/>
            <person name="Bonnot C."/>
            <person name="Breuninger H."/>
            <person name="Symeonidi A."/>
            <person name="Radhakrishnan G.V."/>
            <person name="Van Nieuwerburgh F."/>
            <person name="Deforce D."/>
            <person name="Chang C."/>
            <person name="Karol K.G."/>
            <person name="Hedrich R."/>
            <person name="Ulvskov P."/>
            <person name="Glockner G."/>
            <person name="Delwiche C.F."/>
            <person name="Petrasek J."/>
            <person name="Van de Peer Y."/>
            <person name="Friml J."/>
            <person name="Beilby M."/>
            <person name="Dolan L."/>
            <person name="Kohara Y."/>
            <person name="Sugano S."/>
            <person name="Fujiyama A."/>
            <person name="Delaux P.-M."/>
            <person name="Quint M."/>
            <person name="TheiBen G."/>
            <person name="Hagemann M."/>
            <person name="Harholt J."/>
            <person name="Dunand C."/>
            <person name="Zachgo S."/>
            <person name="Langdale J."/>
            <person name="Maumus F."/>
            <person name="Straeten D.V.D."/>
            <person name="Gould S.B."/>
            <person name="Rensing S.A."/>
        </authorList>
    </citation>
    <scope>NUCLEOTIDE SEQUENCE [LARGE SCALE GENOMIC DNA]</scope>
    <source>
        <strain evidence="2 3">S276</strain>
    </source>
</reference>
<protein>
    <submittedName>
        <fullName evidence="2">Uncharacterized protein</fullName>
    </submittedName>
</protein>
<gene>
    <name evidence="2" type="ORF">CBR_g50329</name>
</gene>
<dbReference type="EMBL" id="BFEA01000060">
    <property type="protein sequence ID" value="GBG65287.1"/>
    <property type="molecule type" value="Genomic_DNA"/>
</dbReference>
<dbReference type="Gramene" id="GBG65287">
    <property type="protein sequence ID" value="GBG65287"/>
    <property type="gene ID" value="CBR_g50329"/>
</dbReference>
<accession>A0A388K5G2</accession>
<organism evidence="2 3">
    <name type="scientific">Chara braunii</name>
    <name type="common">Braun's stonewort</name>
    <dbReference type="NCBI Taxonomy" id="69332"/>
    <lineage>
        <taxon>Eukaryota</taxon>
        <taxon>Viridiplantae</taxon>
        <taxon>Streptophyta</taxon>
        <taxon>Charophyceae</taxon>
        <taxon>Charales</taxon>
        <taxon>Characeae</taxon>
        <taxon>Chara</taxon>
    </lineage>
</organism>
<dbReference type="Proteomes" id="UP000265515">
    <property type="component" value="Unassembled WGS sequence"/>
</dbReference>
<evidence type="ECO:0000256" key="1">
    <source>
        <dbReference type="SAM" id="MobiDB-lite"/>
    </source>
</evidence>
<evidence type="ECO:0000313" key="2">
    <source>
        <dbReference type="EMBL" id="GBG65287.1"/>
    </source>
</evidence>
<keyword evidence="3" id="KW-1185">Reference proteome</keyword>
<proteinExistence type="predicted"/>
<dbReference type="AlphaFoldDB" id="A0A388K5G2"/>